<organism evidence="1 2">
    <name type="scientific">Thermogemmata fonticola</name>
    <dbReference type="NCBI Taxonomy" id="2755323"/>
    <lineage>
        <taxon>Bacteria</taxon>
        <taxon>Pseudomonadati</taxon>
        <taxon>Planctomycetota</taxon>
        <taxon>Planctomycetia</taxon>
        <taxon>Gemmatales</taxon>
        <taxon>Gemmataceae</taxon>
        <taxon>Thermogemmata</taxon>
    </lineage>
</organism>
<name>A0A7V8VFH9_9BACT</name>
<dbReference type="Proteomes" id="UP000542342">
    <property type="component" value="Unassembled WGS sequence"/>
</dbReference>
<sequence>MTRHEARDEFVRHWLPHVTDAGLLHLITLLEQGSPLLIHGQFTADFPRGCLASQIAWHHPRTANLDTEDAGVVWLTKVAGLNPATSILLTWWDQNGLADRELCHLLLEACYQECGRRQLVKGGSGEITSTPARCSSFRL</sequence>
<evidence type="ECO:0000313" key="1">
    <source>
        <dbReference type="EMBL" id="MBA2227075.1"/>
    </source>
</evidence>
<keyword evidence="2" id="KW-1185">Reference proteome</keyword>
<protein>
    <submittedName>
        <fullName evidence="1">Uncharacterized protein</fullName>
    </submittedName>
</protein>
<dbReference type="AlphaFoldDB" id="A0A7V8VFH9"/>
<gene>
    <name evidence="1" type="ORF">H0921_13000</name>
</gene>
<proteinExistence type="predicted"/>
<comment type="caution">
    <text evidence="1">The sequence shown here is derived from an EMBL/GenBank/DDBJ whole genome shotgun (WGS) entry which is preliminary data.</text>
</comment>
<accession>A0A7V8VFH9</accession>
<evidence type="ECO:0000313" key="2">
    <source>
        <dbReference type="Proteomes" id="UP000542342"/>
    </source>
</evidence>
<reference evidence="1 2" key="1">
    <citation type="submission" date="2020-07" db="EMBL/GenBank/DDBJ databases">
        <title>Thermogemmata thermophila gen. nov., sp. nov., a novel moderate thermophilic planctomycete from a Kamchatka hot spring.</title>
        <authorList>
            <person name="Elcheninov A.G."/>
            <person name="Podosokorskaya O.A."/>
            <person name="Kovaleva O.L."/>
            <person name="Novikov A."/>
            <person name="Bonch-Osmolovskaya E.A."/>
            <person name="Toshchakov S.V."/>
            <person name="Kublanov I.V."/>
        </authorList>
    </citation>
    <scope>NUCLEOTIDE SEQUENCE [LARGE SCALE GENOMIC DNA]</scope>
    <source>
        <strain evidence="1 2">2918</strain>
    </source>
</reference>
<dbReference type="RefSeq" id="WP_194538818.1">
    <property type="nucleotide sequence ID" value="NZ_JACEFB010000010.1"/>
</dbReference>
<dbReference type="EMBL" id="JACEFB010000010">
    <property type="protein sequence ID" value="MBA2227075.1"/>
    <property type="molecule type" value="Genomic_DNA"/>
</dbReference>